<dbReference type="PROSITE" id="PS00237">
    <property type="entry name" value="G_PROTEIN_RECEP_F1_1"/>
    <property type="match status" value="2"/>
</dbReference>
<dbReference type="PANTHER" id="PTHR24242">
    <property type="entry name" value="G-PROTEIN COUPLED RECEPTOR"/>
    <property type="match status" value="1"/>
</dbReference>
<evidence type="ECO:0000256" key="5">
    <source>
        <dbReference type="ARBA" id="ARBA00022725"/>
    </source>
</evidence>
<reference evidence="16 17" key="1">
    <citation type="journal article" date="2023" name="bioRxiv">
        <title>Conserved and derived expression patterns and positive selection on dental genes reveal complex evolutionary context of ever-growing rodent molars.</title>
        <authorList>
            <person name="Calamari Z.T."/>
            <person name="Song A."/>
            <person name="Cohen E."/>
            <person name="Akter M."/>
            <person name="Roy R.D."/>
            <person name="Hallikas O."/>
            <person name="Christensen M.M."/>
            <person name="Li P."/>
            <person name="Marangoni P."/>
            <person name="Jernvall J."/>
            <person name="Klein O.D."/>
        </authorList>
    </citation>
    <scope>NUCLEOTIDE SEQUENCE [LARGE SCALE GENOMIC DNA]</scope>
    <source>
        <strain evidence="16">V071</strain>
    </source>
</reference>
<feature type="transmembrane region" description="Helical" evidence="14">
    <location>
        <begin position="433"/>
        <end position="451"/>
    </location>
</feature>
<dbReference type="PANTHER" id="PTHR24242:SF227">
    <property type="entry name" value="OLFACTORY RECEPTOR"/>
    <property type="match status" value="1"/>
</dbReference>
<feature type="transmembrane region" description="Helical" evidence="14">
    <location>
        <begin position="338"/>
        <end position="354"/>
    </location>
</feature>
<evidence type="ECO:0000313" key="17">
    <source>
        <dbReference type="Proteomes" id="UP001488838"/>
    </source>
</evidence>
<feature type="domain" description="G-protein coupled receptors family 1 profile" evidence="15">
    <location>
        <begin position="676"/>
        <end position="925"/>
    </location>
</feature>
<keyword evidence="7 13" id="KW-0297">G-protein coupled receptor</keyword>
<feature type="transmembrane region" description="Helical" evidence="14">
    <location>
        <begin position="226"/>
        <end position="250"/>
    </location>
</feature>
<evidence type="ECO:0000256" key="10">
    <source>
        <dbReference type="ARBA" id="ARBA00023170"/>
    </source>
</evidence>
<evidence type="ECO:0000256" key="6">
    <source>
        <dbReference type="ARBA" id="ARBA00022989"/>
    </source>
</evidence>
<feature type="transmembrane region" description="Helical" evidence="14">
    <location>
        <begin position="85"/>
        <end position="108"/>
    </location>
</feature>
<comment type="caution">
    <text evidence="16">The sequence shown here is derived from an EMBL/GenBank/DDBJ whole genome shotgun (WGS) entry which is preliminary data.</text>
</comment>
<feature type="transmembrane region" description="Helical" evidence="14">
    <location>
        <begin position="392"/>
        <end position="413"/>
    </location>
</feature>
<evidence type="ECO:0000256" key="2">
    <source>
        <dbReference type="ARBA" id="ARBA00022475"/>
    </source>
</evidence>
<dbReference type="GO" id="GO:0004930">
    <property type="term" value="F:G protein-coupled receptor activity"/>
    <property type="evidence" value="ECO:0007669"/>
    <property type="project" value="UniProtKB-KW"/>
</dbReference>
<feature type="transmembrane region" description="Helical" evidence="14">
    <location>
        <begin position="603"/>
        <end position="622"/>
    </location>
</feature>
<evidence type="ECO:0000256" key="1">
    <source>
        <dbReference type="ARBA" id="ARBA00004651"/>
    </source>
</evidence>
<comment type="subcellular location">
    <subcellularLocation>
        <location evidence="1">Cell membrane</location>
        <topology evidence="1">Multi-pass membrane protein</topology>
    </subcellularLocation>
</comment>
<keyword evidence="3" id="KW-0716">Sensory transduction</keyword>
<keyword evidence="17" id="KW-1185">Reference proteome</keyword>
<name>A0AAW0HF60_MYOGA</name>
<proteinExistence type="inferred from homology"/>
<evidence type="ECO:0000256" key="3">
    <source>
        <dbReference type="ARBA" id="ARBA00022606"/>
    </source>
</evidence>
<feature type="transmembrane region" description="Helical" evidence="14">
    <location>
        <begin position="128"/>
        <end position="147"/>
    </location>
</feature>
<keyword evidence="4 13" id="KW-0812">Transmembrane</keyword>
<feature type="transmembrane region" description="Helical" evidence="14">
    <location>
        <begin position="528"/>
        <end position="552"/>
    </location>
</feature>
<evidence type="ECO:0000313" key="16">
    <source>
        <dbReference type="EMBL" id="KAK7801193.1"/>
    </source>
</evidence>
<feature type="transmembrane region" description="Helical" evidence="14">
    <location>
        <begin position="660"/>
        <end position="683"/>
    </location>
</feature>
<feature type="domain" description="G-protein coupled receptors family 1 profile" evidence="15">
    <location>
        <begin position="372"/>
        <end position="620"/>
    </location>
</feature>
<feature type="transmembrane region" description="Helical" evidence="14">
    <location>
        <begin position="360"/>
        <end position="380"/>
    </location>
</feature>
<dbReference type="InterPro" id="IPR000276">
    <property type="entry name" value="GPCR_Rhodpsn"/>
</dbReference>
<evidence type="ECO:0000256" key="7">
    <source>
        <dbReference type="ARBA" id="ARBA00023040"/>
    </source>
</evidence>
<keyword evidence="10 13" id="KW-0675">Receptor</keyword>
<feature type="transmembrane region" description="Helical" evidence="14">
    <location>
        <begin position="298"/>
        <end position="317"/>
    </location>
</feature>
<feature type="transmembrane region" description="Helical" evidence="14">
    <location>
        <begin position="695"/>
        <end position="717"/>
    </location>
</feature>
<dbReference type="GO" id="GO:0004984">
    <property type="term" value="F:olfactory receptor activity"/>
    <property type="evidence" value="ECO:0007669"/>
    <property type="project" value="InterPro"/>
</dbReference>
<dbReference type="AlphaFoldDB" id="A0AAW0HF60"/>
<feature type="transmembrane region" description="Helical" evidence="14">
    <location>
        <begin position="471"/>
        <end position="492"/>
    </location>
</feature>
<keyword evidence="9" id="KW-1015">Disulfide bond</keyword>
<keyword evidence="8 14" id="KW-0472">Membrane</keyword>
<organism evidence="16 17">
    <name type="scientific">Myodes glareolus</name>
    <name type="common">Bank vole</name>
    <name type="synonym">Clethrionomys glareolus</name>
    <dbReference type="NCBI Taxonomy" id="447135"/>
    <lineage>
        <taxon>Eukaryota</taxon>
        <taxon>Metazoa</taxon>
        <taxon>Chordata</taxon>
        <taxon>Craniata</taxon>
        <taxon>Vertebrata</taxon>
        <taxon>Euteleostomi</taxon>
        <taxon>Mammalia</taxon>
        <taxon>Eutheria</taxon>
        <taxon>Euarchontoglires</taxon>
        <taxon>Glires</taxon>
        <taxon>Rodentia</taxon>
        <taxon>Myomorpha</taxon>
        <taxon>Muroidea</taxon>
        <taxon>Cricetidae</taxon>
        <taxon>Arvicolinae</taxon>
        <taxon>Myodes</taxon>
    </lineage>
</organism>
<dbReference type="PRINTS" id="PR00237">
    <property type="entry name" value="GPCRRHODOPSN"/>
</dbReference>
<dbReference type="FunFam" id="1.20.1070.10:FF:000001">
    <property type="entry name" value="Olfactory receptor"/>
    <property type="match status" value="1"/>
</dbReference>
<dbReference type="PROSITE" id="PS50262">
    <property type="entry name" value="G_PROTEIN_RECEP_F1_2"/>
    <property type="match status" value="3"/>
</dbReference>
<keyword evidence="5" id="KW-0552">Olfaction</keyword>
<dbReference type="Proteomes" id="UP001488838">
    <property type="component" value="Unassembled WGS sequence"/>
</dbReference>
<feature type="transmembrane region" description="Helical" evidence="14">
    <location>
        <begin position="572"/>
        <end position="591"/>
    </location>
</feature>
<evidence type="ECO:0000256" key="8">
    <source>
        <dbReference type="ARBA" id="ARBA00023136"/>
    </source>
</evidence>
<feature type="transmembrane region" description="Helical" evidence="14">
    <location>
        <begin position="775"/>
        <end position="798"/>
    </location>
</feature>
<feature type="transmembrane region" description="Helical" evidence="14">
    <location>
        <begin position="262"/>
        <end position="286"/>
    </location>
</feature>
<keyword evidence="11" id="KW-0325">Glycoprotein</keyword>
<gene>
    <name evidence="16" type="ORF">U0070_021138</name>
</gene>
<evidence type="ECO:0000256" key="9">
    <source>
        <dbReference type="ARBA" id="ARBA00023157"/>
    </source>
</evidence>
<evidence type="ECO:0000256" key="4">
    <source>
        <dbReference type="ARBA" id="ARBA00022692"/>
    </source>
</evidence>
<keyword evidence="12 13" id="KW-0807">Transducer</keyword>
<feature type="transmembrane region" description="Helical" evidence="14">
    <location>
        <begin position="168"/>
        <end position="188"/>
    </location>
</feature>
<keyword evidence="6 14" id="KW-1133">Transmembrane helix</keyword>
<dbReference type="EMBL" id="JBBHLL010000516">
    <property type="protein sequence ID" value="KAK7801193.1"/>
    <property type="molecule type" value="Genomic_DNA"/>
</dbReference>
<feature type="transmembrane region" description="Helical" evidence="14">
    <location>
        <begin position="839"/>
        <end position="861"/>
    </location>
</feature>
<protein>
    <recommendedName>
        <fullName evidence="15">G-protein coupled receptors family 1 profile domain-containing protein</fullName>
    </recommendedName>
</protein>
<dbReference type="CDD" id="cd15914">
    <property type="entry name" value="7tmA_OR6N-like"/>
    <property type="match status" value="1"/>
</dbReference>
<accession>A0AAW0HF60</accession>
<evidence type="ECO:0000259" key="15">
    <source>
        <dbReference type="PROSITE" id="PS50262"/>
    </source>
</evidence>
<feature type="transmembrane region" description="Helical" evidence="14">
    <location>
        <begin position="873"/>
        <end position="895"/>
    </location>
</feature>
<evidence type="ECO:0000256" key="14">
    <source>
        <dbReference type="SAM" id="Phobius"/>
    </source>
</evidence>
<evidence type="ECO:0000256" key="11">
    <source>
        <dbReference type="ARBA" id="ARBA00023180"/>
    </source>
</evidence>
<dbReference type="InterPro" id="IPR000725">
    <property type="entry name" value="Olfact_rcpt"/>
</dbReference>
<dbReference type="InterPro" id="IPR050939">
    <property type="entry name" value="Olfactory_GPCR1"/>
</dbReference>
<dbReference type="PRINTS" id="PR00245">
    <property type="entry name" value="OLFACTORYR"/>
</dbReference>
<dbReference type="Gene3D" id="1.20.1070.10">
    <property type="entry name" value="Rhodopsin 7-helix transmembrane proteins"/>
    <property type="match status" value="3"/>
</dbReference>
<dbReference type="Pfam" id="PF13853">
    <property type="entry name" value="7tm_4"/>
    <property type="match status" value="3"/>
</dbReference>
<dbReference type="FunFam" id="1.20.1070.10:FF:000010">
    <property type="entry name" value="Olfactory receptor"/>
    <property type="match status" value="2"/>
</dbReference>
<dbReference type="CDD" id="cd13954">
    <property type="entry name" value="7tmA_OR"/>
    <property type="match status" value="2"/>
</dbReference>
<evidence type="ECO:0000256" key="12">
    <source>
        <dbReference type="ARBA" id="ARBA00023224"/>
    </source>
</evidence>
<comment type="similarity">
    <text evidence="13">Belongs to the G-protein coupled receptor 1 family.</text>
</comment>
<feature type="transmembrane region" description="Helical" evidence="14">
    <location>
        <begin position="907"/>
        <end position="927"/>
    </location>
</feature>
<sequence length="952" mass="105427">MLFLALGTLHEEREDAELNSPASLESWTVLTTPGPTPSSLLVSLRQGLCDLLPSWGPCASISSHWQGTCSSLSLFKQIRGCPTPMYFFISVLSFLELWYVSTTVPTLLRTLLHGHSPIPSTACFVQLYVFHSLGMTECYLLGVMALDRYLAICRPLHYHALMSRQVQLWLAGATWVAGFSAALVPASLTATLSYCLKEVAHYFCDLAPLMRLACLDTSWHAQVHGAVIGVATGCNFVLILGLYGGILKAVLKLPSAASRAKAFSTCSSHMTVVALFYASAFTVYVGSPQNRPEGTDKLIALVYALLTPFLNPIIYSLRNKEVKEAVKRVRIMDHVNHNWTYTFILAGFTPTGTLQHLAIFGTLCIYLLTLAGNLFIIVLVQADSGLSTPMYFFISVLSFLELWYVSTTVPTLLHTLLHGHSPIPSTACFVQLYVFHSLGMTECYLLGVMALDRYLAICRPLHYHALMNRQVQLRLVVGAWVAGFSAALVPAGLTATLPYCLKEVAHYFCDLAPVMQLACVDTSWHARVYITVIGMINTCNLVLILGLYGGIVKTVLKLPSAASRAKAFSTCSSHITVVTLFFGSAFIVYVGPPEIRAEGRGKLIALVYTFLTPFLNPIIYTLRNKEVKEAVKRLPMDQHNFSSLSEFVLLGFPNVGHIRGWLFVLLLLAYLFTIGGNMLIFLVIRLDAALHKPMYHFVSVLSFLELWYTATTIPKMLANLLSEKKTISFAGCLLQTYFFHSLGASECYLLTAMAYDRYLAICRPLHYPSIMTTALCVKMAAGCWTCGFLCPISEVILVSQLPFCNYNEIPHIFCDFPPLLSLACKDTSTNVLVDFGVNAFIILITFLFIMTSYGRIIGAVLKIKTAAGRRKAFSTCASHLIVVLIFFGSIIFMYVRLKKSYSLTLDRTLAVVYSVLTPLANPIIYSLRNKELIQAIKRTIFKKGEKASPTHH</sequence>
<keyword evidence="2" id="KW-1003">Cell membrane</keyword>
<dbReference type="GO" id="GO:0005886">
    <property type="term" value="C:plasma membrane"/>
    <property type="evidence" value="ECO:0007669"/>
    <property type="project" value="UniProtKB-SubCell"/>
</dbReference>
<feature type="domain" description="G-protein coupled receptors family 1 profile" evidence="15">
    <location>
        <begin position="67"/>
        <end position="315"/>
    </location>
</feature>
<evidence type="ECO:0000256" key="13">
    <source>
        <dbReference type="RuleBase" id="RU000688"/>
    </source>
</evidence>
<dbReference type="SUPFAM" id="SSF81321">
    <property type="entry name" value="Family A G protein-coupled receptor-like"/>
    <property type="match status" value="3"/>
</dbReference>
<dbReference type="InterPro" id="IPR017452">
    <property type="entry name" value="GPCR_Rhodpsn_7TM"/>
</dbReference>